<name>A0A2G2YVM7_CAPAN</name>
<evidence type="ECO:0000256" key="4">
    <source>
        <dbReference type="ARBA" id="ARBA00022737"/>
    </source>
</evidence>
<comment type="subcellular location">
    <subcellularLocation>
        <location evidence="1">Cytoplasm</location>
    </subcellularLocation>
</comment>
<evidence type="ECO:0000256" key="2">
    <source>
        <dbReference type="ARBA" id="ARBA00022448"/>
    </source>
</evidence>
<dbReference type="InterPro" id="IPR041389">
    <property type="entry name" value="Importin_rep_6"/>
</dbReference>
<dbReference type="GO" id="GO:0005634">
    <property type="term" value="C:nucleus"/>
    <property type="evidence" value="ECO:0007669"/>
    <property type="project" value="UniProtKB-SubCell"/>
</dbReference>
<dbReference type="AlphaFoldDB" id="A0A2G2YVM7"/>
<dbReference type="InterPro" id="IPR058584">
    <property type="entry name" value="IMB1_TNPO1-like_TPR"/>
</dbReference>
<evidence type="ECO:0000256" key="1">
    <source>
        <dbReference type="ARBA" id="ARBA00004496"/>
    </source>
</evidence>
<proteinExistence type="predicted"/>
<dbReference type="InterPro" id="IPR011989">
    <property type="entry name" value="ARM-like"/>
</dbReference>
<dbReference type="Proteomes" id="UP000222542">
    <property type="component" value="Unassembled WGS sequence"/>
</dbReference>
<keyword evidence="9" id="KW-1185">Reference proteome</keyword>
<dbReference type="SUPFAM" id="SSF48371">
    <property type="entry name" value="ARM repeat"/>
    <property type="match status" value="1"/>
</dbReference>
<organism evidence="8 9">
    <name type="scientific">Capsicum annuum</name>
    <name type="common">Capsicum pepper</name>
    <dbReference type="NCBI Taxonomy" id="4072"/>
    <lineage>
        <taxon>Eukaryota</taxon>
        <taxon>Viridiplantae</taxon>
        <taxon>Streptophyta</taxon>
        <taxon>Embryophyta</taxon>
        <taxon>Tracheophyta</taxon>
        <taxon>Spermatophyta</taxon>
        <taxon>Magnoliopsida</taxon>
        <taxon>eudicotyledons</taxon>
        <taxon>Gunneridae</taxon>
        <taxon>Pentapetalae</taxon>
        <taxon>asterids</taxon>
        <taxon>lamiids</taxon>
        <taxon>Solanales</taxon>
        <taxon>Solanaceae</taxon>
        <taxon>Solanoideae</taxon>
        <taxon>Capsiceae</taxon>
        <taxon>Capsicum</taxon>
    </lineage>
</organism>
<reference evidence="8 9" key="2">
    <citation type="journal article" date="2017" name="Genome Biol.">
        <title>New reference genome sequences of hot pepper reveal the massive evolution of plant disease-resistance genes by retroduplication.</title>
        <authorList>
            <person name="Kim S."/>
            <person name="Park J."/>
            <person name="Yeom S.I."/>
            <person name="Kim Y.M."/>
            <person name="Seo E."/>
            <person name="Kim K.T."/>
            <person name="Kim M.S."/>
            <person name="Lee J.M."/>
            <person name="Cheong K."/>
            <person name="Shin H.S."/>
            <person name="Kim S.B."/>
            <person name="Han K."/>
            <person name="Lee J."/>
            <person name="Park M."/>
            <person name="Lee H.A."/>
            <person name="Lee H.Y."/>
            <person name="Lee Y."/>
            <person name="Oh S."/>
            <person name="Lee J.H."/>
            <person name="Choi E."/>
            <person name="Choi E."/>
            <person name="Lee S.E."/>
            <person name="Jeon J."/>
            <person name="Kim H."/>
            <person name="Choi G."/>
            <person name="Song H."/>
            <person name="Lee J."/>
            <person name="Lee S.C."/>
            <person name="Kwon J.K."/>
            <person name="Lee H.Y."/>
            <person name="Koo N."/>
            <person name="Hong Y."/>
            <person name="Kim R.W."/>
            <person name="Kang W.H."/>
            <person name="Huh J.H."/>
            <person name="Kang B.C."/>
            <person name="Yang T.J."/>
            <person name="Lee Y.H."/>
            <person name="Bennetzen J.L."/>
            <person name="Choi D."/>
        </authorList>
    </citation>
    <scope>NUCLEOTIDE SEQUENCE [LARGE SCALE GENOMIC DNA]</scope>
    <source>
        <strain evidence="9">cv. CM334</strain>
    </source>
</reference>
<keyword evidence="4" id="KW-0677">Repeat</keyword>
<reference evidence="8 9" key="1">
    <citation type="journal article" date="2014" name="Nat. Genet.">
        <title>Genome sequence of the hot pepper provides insights into the evolution of pungency in Capsicum species.</title>
        <authorList>
            <person name="Kim S."/>
            <person name="Park M."/>
            <person name="Yeom S.I."/>
            <person name="Kim Y.M."/>
            <person name="Lee J.M."/>
            <person name="Lee H.A."/>
            <person name="Seo E."/>
            <person name="Choi J."/>
            <person name="Cheong K."/>
            <person name="Kim K.T."/>
            <person name="Jung K."/>
            <person name="Lee G.W."/>
            <person name="Oh S.K."/>
            <person name="Bae C."/>
            <person name="Kim S.B."/>
            <person name="Lee H.Y."/>
            <person name="Kim S.Y."/>
            <person name="Kim M.S."/>
            <person name="Kang B.C."/>
            <person name="Jo Y.D."/>
            <person name="Yang H.B."/>
            <person name="Jeong H.J."/>
            <person name="Kang W.H."/>
            <person name="Kwon J.K."/>
            <person name="Shin C."/>
            <person name="Lim J.Y."/>
            <person name="Park J.H."/>
            <person name="Huh J.H."/>
            <person name="Kim J.S."/>
            <person name="Kim B.D."/>
            <person name="Cohen O."/>
            <person name="Paran I."/>
            <person name="Suh M.C."/>
            <person name="Lee S.B."/>
            <person name="Kim Y.K."/>
            <person name="Shin Y."/>
            <person name="Noh S.J."/>
            <person name="Park J."/>
            <person name="Seo Y.S."/>
            <person name="Kwon S.Y."/>
            <person name="Kim H.A."/>
            <person name="Park J.M."/>
            <person name="Kim H.J."/>
            <person name="Choi S.B."/>
            <person name="Bosland P.W."/>
            <person name="Reeves G."/>
            <person name="Jo S.H."/>
            <person name="Lee B.W."/>
            <person name="Cho H.T."/>
            <person name="Choi H.S."/>
            <person name="Lee M.S."/>
            <person name="Yu Y."/>
            <person name="Do Choi Y."/>
            <person name="Park B.S."/>
            <person name="van Deynze A."/>
            <person name="Ashrafi H."/>
            <person name="Hill T."/>
            <person name="Kim W.T."/>
            <person name="Pai H.S."/>
            <person name="Ahn H.K."/>
            <person name="Yeam I."/>
            <person name="Giovannoni J.J."/>
            <person name="Rose J.K."/>
            <person name="Sorensen I."/>
            <person name="Lee S.J."/>
            <person name="Kim R.W."/>
            <person name="Choi I.Y."/>
            <person name="Choi B.S."/>
            <person name="Lim J.S."/>
            <person name="Lee Y.H."/>
            <person name="Choi D."/>
        </authorList>
    </citation>
    <scope>NUCLEOTIDE SEQUENCE [LARGE SCALE GENOMIC DNA]</scope>
    <source>
        <strain evidence="9">cv. CM334</strain>
    </source>
</reference>
<dbReference type="EMBL" id="AYRZ02000008">
    <property type="protein sequence ID" value="PHT73827.1"/>
    <property type="molecule type" value="Genomic_DNA"/>
</dbReference>
<gene>
    <name evidence="8" type="ORF">T459_21104</name>
</gene>
<sequence length="698" mass="78375">MIIHLDLVINTIVVAFEDPHPRVRWAVIDVIARFSIDLAPALQEQHHGQILPVLAAAMDDFQNPRVEAHSASAIFEFIESRTPETLLPYLGSIVSRLIVLTQGVNQMVREEALTALGYVANLSKEHFQEYYDQVMPYLKRILANANDISTRMLRAKAIECISAVMMNVGKDKCGDDAKQVIEVLVSIQGSQMETDDPSNIYLIKAWARLCMCLGRDFLPYMSVAMPPLFQSAQRQPDVSISSVDSEPDDNRLMSLTLGDERYDINTSILEEKAIACKLLKDYVDELKEDFYPWIDQAVQILVPLLDYIEEFREAAVSALPEMLRSAKLAVEKGLAHGRNETYLKQLLDCIIPALLNALPKELDAKICSKMLTAVNECLEISGALLDEGQVRCIVDEIKRVLSVILRQKQDLAERTEVEEFDSEESDINEEIEEEEEDLFIEVGDILGELIKTFKAAFLPFFDELSSYLMPMWGKDKTAEERMVAINIFEYVVEHCREAALKYYDAYVPVILEACNDESSDVRQVAAYGLGKCAELGGFVFEPFVGEAVSRLTITIRHPNALQPENVMAYDSAVSALGRICLFHRDSIDSAQVFHTWLNCLPIKADVMETKVVYDQLCSMVERSDGELLDANNPYLPKIVSVFAEVLCAGEDLASEQTLSRIINLLRKLQQTLPSALLASIWSSLQPQQQIALQSILSS</sequence>
<dbReference type="GO" id="GO:0005737">
    <property type="term" value="C:cytoplasm"/>
    <property type="evidence" value="ECO:0007669"/>
    <property type="project" value="UniProtKB-SubCell"/>
</dbReference>
<dbReference type="InterPro" id="IPR016024">
    <property type="entry name" value="ARM-type_fold"/>
</dbReference>
<protein>
    <recommendedName>
        <fullName evidence="7">Importin subunit beta-1/Transportin-1-like TPR repeats domain-containing protein</fullName>
    </recommendedName>
</protein>
<evidence type="ECO:0000256" key="3">
    <source>
        <dbReference type="ARBA" id="ARBA00022490"/>
    </source>
</evidence>
<dbReference type="STRING" id="4072.A0A2G2YVM7"/>
<keyword evidence="2" id="KW-0813">Transport</keyword>
<keyword evidence="5" id="KW-0653">Protein transport</keyword>
<evidence type="ECO:0000256" key="5">
    <source>
        <dbReference type="ARBA" id="ARBA00022927"/>
    </source>
</evidence>
<dbReference type="Pfam" id="PF25574">
    <property type="entry name" value="TPR_IMB1"/>
    <property type="match status" value="1"/>
</dbReference>
<comment type="caution">
    <text evidence="8">The sequence shown here is derived from an EMBL/GenBank/DDBJ whole genome shotgun (WGS) entry which is preliminary data.</text>
</comment>
<evidence type="ECO:0000313" key="8">
    <source>
        <dbReference type="EMBL" id="PHT73827.1"/>
    </source>
</evidence>
<accession>A0A2G2YVM7</accession>
<keyword evidence="3" id="KW-0963">Cytoplasm</keyword>
<dbReference type="InterPro" id="IPR000357">
    <property type="entry name" value="HEAT"/>
</dbReference>
<evidence type="ECO:0000313" key="9">
    <source>
        <dbReference type="Proteomes" id="UP000222542"/>
    </source>
</evidence>
<dbReference type="PANTHER" id="PTHR10527">
    <property type="entry name" value="IMPORTIN BETA"/>
    <property type="match status" value="1"/>
</dbReference>
<dbReference type="InterPro" id="IPR040122">
    <property type="entry name" value="Importin_beta"/>
</dbReference>
<dbReference type="Pfam" id="PF18829">
    <property type="entry name" value="Importin_rep_6"/>
    <property type="match status" value="1"/>
</dbReference>
<dbReference type="GO" id="GO:0006606">
    <property type="term" value="P:protein import into nucleus"/>
    <property type="evidence" value="ECO:0007669"/>
    <property type="project" value="InterPro"/>
</dbReference>
<dbReference type="Gramene" id="PHT73827">
    <property type="protein sequence ID" value="PHT73827"/>
    <property type="gene ID" value="T459_21104"/>
</dbReference>
<evidence type="ECO:0000256" key="6">
    <source>
        <dbReference type="ARBA" id="ARBA00022990"/>
    </source>
</evidence>
<dbReference type="Gene3D" id="1.25.10.10">
    <property type="entry name" value="Leucine-rich Repeat Variant"/>
    <property type="match status" value="1"/>
</dbReference>
<evidence type="ECO:0000259" key="7">
    <source>
        <dbReference type="Pfam" id="PF25574"/>
    </source>
</evidence>
<feature type="domain" description="Importin subunit beta-1/Transportin-1-like TPR repeats" evidence="7">
    <location>
        <begin position="93"/>
        <end position="236"/>
    </location>
</feature>
<keyword evidence="6" id="KW-0007">Acetylation</keyword>
<dbReference type="Pfam" id="PF02985">
    <property type="entry name" value="HEAT"/>
    <property type="match status" value="1"/>
</dbReference>